<organism evidence="2 3">
    <name type="scientific">Pseudomonas phage PaBG</name>
    <dbReference type="NCBI Taxonomy" id="1335230"/>
    <lineage>
        <taxon>Viruses</taxon>
        <taxon>Duplodnaviria</taxon>
        <taxon>Heunggongvirae</taxon>
        <taxon>Uroviricota</taxon>
        <taxon>Caudoviricetes</taxon>
        <taxon>Baikalvirus</taxon>
        <taxon>Baikalvirus PaBG</taxon>
    </lineage>
</organism>
<keyword evidence="1" id="KW-0812">Transmembrane</keyword>
<keyword evidence="1" id="KW-0472">Membrane</keyword>
<dbReference type="GeneID" id="16574818"/>
<keyword evidence="3" id="KW-1185">Reference proteome</keyword>
<evidence type="ECO:0000313" key="2">
    <source>
        <dbReference type="EMBL" id="AGS82016.1"/>
    </source>
</evidence>
<evidence type="ECO:0000313" key="3">
    <source>
        <dbReference type="Proteomes" id="UP000015545"/>
    </source>
</evidence>
<sequence length="296" mass="32944">MNAQRIKRDHEITPAIVYANKQIDSFEERRRLTFSELAIIVEALYIMAGISGSLVFAYALMSRAKNLVLDERGYFTIQTIGNGVDHVIPSFLRDPPFYADNKAAYSDVKQFAPLFALGLGANTVVLKNTIWLHGIERRAFRLPPILINGSAEDALSVQDNKHAAVGMPIVYLAGDQPRCAILQLPAQTFDKVREHVLRGETTLHIRKPFRHSSHPVVEVQKSNAALSRGNVQAVVGEFWQKFVEYANTVAGQNAKMPKNVAEAITHTLINTQKTLPELSSLLFEQVAIASNPDRML</sequence>
<keyword evidence="1" id="KW-1133">Transmembrane helix</keyword>
<dbReference type="Proteomes" id="UP000015545">
    <property type="component" value="Segment"/>
</dbReference>
<feature type="transmembrane region" description="Helical" evidence="1">
    <location>
        <begin position="37"/>
        <end position="61"/>
    </location>
</feature>
<protein>
    <submittedName>
        <fullName evidence="2">Uncharacterized protein</fullName>
    </submittedName>
</protein>
<evidence type="ECO:0000256" key="1">
    <source>
        <dbReference type="SAM" id="Phobius"/>
    </source>
</evidence>
<name>S5WKD8_9CAUD</name>
<gene>
    <name evidence="2" type="ORF">PaBG_00132</name>
</gene>
<reference evidence="2 3" key="1">
    <citation type="journal article" date="2014" name="Genome Announc.">
        <title>Complete Genome Sequence of the Novel Giant Pseudomonas Phage PaBG.</title>
        <authorList>
            <person name="Sykilinda N.N."/>
            <person name="Bondar A.A."/>
            <person name="Gorshkova A.S."/>
            <person name="Kurochkina L.P."/>
            <person name="Kulikov E.E."/>
            <person name="Shneider M.M."/>
            <person name="Kadykov V.A."/>
            <person name="Solovjeva N.V."/>
            <person name="Kabilov M.R."/>
            <person name="Mesyanzhinov V.V."/>
            <person name="Vlassov V.V."/>
            <person name="Drukker V.V."/>
            <person name="Miroshnikov K.A."/>
        </authorList>
    </citation>
    <scope>NUCLEOTIDE SEQUENCE [LARGE SCALE GENOMIC DNA]</scope>
</reference>
<accession>S5WKD8</accession>
<dbReference type="EMBL" id="KF147891">
    <property type="protein sequence ID" value="AGS82016.1"/>
    <property type="molecule type" value="Genomic_DNA"/>
</dbReference>
<dbReference type="KEGG" id="vg:16574818"/>
<dbReference type="RefSeq" id="YP_008433463.1">
    <property type="nucleotide sequence ID" value="NC_022096.1"/>
</dbReference>
<proteinExistence type="predicted"/>